<keyword evidence="3" id="KW-1185">Reference proteome</keyword>
<dbReference type="Gene3D" id="3.40.30.10">
    <property type="entry name" value="Glutaredoxin"/>
    <property type="match status" value="1"/>
</dbReference>
<sequence>MAVLLVRSGRMMRPPVGSLWRLLPRGLWLWGPAEGTAGVFLRQFCARPMDVRRASGLAGNCLGCRLLSTAMPPPPASSGPEPKRSRDPTRTSKPGPVSWKSLAITFAIGGALLAGMKYFKKEKAEKLEKERHRSLGKPLLGGPFSLTTHTGEPKTDKDYQGQWVLIYFGFTHCPDICPEELEKMIQVVDEIDSIPSLPNLTPLFITIDPERDTKEAIANYVKEFSPKLVGLTGTKEEIDQVARAYRVYYSPGPKDEDEDYIDVKGSSIWQIHMAGLQTGQDKGDQTGWRRGYSVPPTSDQRFLSSELGTHRLLSPRPLTKEGRPQRSGMPGPGPCHAAWPPEEAPSPGPCCLAVPLPSRPSQPARGRVGPASSRKEPPTARRLLGEGLPD</sequence>
<dbReference type="CDD" id="cd02968">
    <property type="entry name" value="SCO"/>
    <property type="match status" value="1"/>
</dbReference>
<evidence type="ECO:0000313" key="3">
    <source>
        <dbReference type="Proteomes" id="UP000694923"/>
    </source>
</evidence>
<feature type="compositionally biased region" description="Basic and acidic residues" evidence="2">
    <location>
        <begin position="81"/>
        <end position="90"/>
    </location>
</feature>
<feature type="region of interest" description="Disordered" evidence="2">
    <location>
        <begin position="70"/>
        <end position="96"/>
    </location>
</feature>
<dbReference type="InterPro" id="IPR003782">
    <property type="entry name" value="SCO1/SenC"/>
</dbReference>
<dbReference type="PANTHER" id="PTHR12151:SF4">
    <property type="entry name" value="PROTEIN SCO1 HOMOLOG, MITOCHONDRIAL"/>
    <property type="match status" value="1"/>
</dbReference>
<dbReference type="RefSeq" id="XP_008584395.1">
    <property type="nucleotide sequence ID" value="XM_008586173.1"/>
</dbReference>
<evidence type="ECO:0000256" key="1">
    <source>
        <dbReference type="ARBA" id="ARBA00010996"/>
    </source>
</evidence>
<dbReference type="Pfam" id="PF02630">
    <property type="entry name" value="SCO1-SenC"/>
    <property type="match status" value="1"/>
</dbReference>
<accession>A0ABM0RUV4</accession>
<dbReference type="SUPFAM" id="SSF52833">
    <property type="entry name" value="Thioredoxin-like"/>
    <property type="match status" value="1"/>
</dbReference>
<dbReference type="InterPro" id="IPR036249">
    <property type="entry name" value="Thioredoxin-like_sf"/>
</dbReference>
<dbReference type="Proteomes" id="UP000694923">
    <property type="component" value="Unplaced"/>
</dbReference>
<gene>
    <name evidence="4" type="primary">LOC103601747</name>
</gene>
<reference evidence="4" key="1">
    <citation type="submission" date="2025-08" db="UniProtKB">
        <authorList>
            <consortium name="RefSeq"/>
        </authorList>
    </citation>
    <scope>IDENTIFICATION</scope>
</reference>
<evidence type="ECO:0000256" key="2">
    <source>
        <dbReference type="SAM" id="MobiDB-lite"/>
    </source>
</evidence>
<feature type="region of interest" description="Disordered" evidence="2">
    <location>
        <begin position="277"/>
        <end position="390"/>
    </location>
</feature>
<name>A0ABM0RUV4_GALVR</name>
<comment type="similarity">
    <text evidence="1">Belongs to the SCO1/2 family.</text>
</comment>
<evidence type="ECO:0000313" key="4">
    <source>
        <dbReference type="RefSeq" id="XP_008584395.1"/>
    </source>
</evidence>
<proteinExistence type="inferred from homology"/>
<feature type="compositionally biased region" description="Polar residues" evidence="2">
    <location>
        <begin position="295"/>
        <end position="307"/>
    </location>
</feature>
<organism evidence="3 4">
    <name type="scientific">Galeopterus variegatus</name>
    <name type="common">Malayan flying lemur</name>
    <name type="synonym">Cynocephalus variegatus</name>
    <dbReference type="NCBI Taxonomy" id="482537"/>
    <lineage>
        <taxon>Eukaryota</taxon>
        <taxon>Metazoa</taxon>
        <taxon>Chordata</taxon>
        <taxon>Craniata</taxon>
        <taxon>Vertebrata</taxon>
        <taxon>Euteleostomi</taxon>
        <taxon>Mammalia</taxon>
        <taxon>Eutheria</taxon>
        <taxon>Euarchontoglires</taxon>
        <taxon>Dermoptera</taxon>
        <taxon>Cynocephalidae</taxon>
        <taxon>Galeopterus</taxon>
    </lineage>
</organism>
<dbReference type="GeneID" id="103601747"/>
<dbReference type="PANTHER" id="PTHR12151">
    <property type="entry name" value="ELECTRON TRANSPORT PROTIN SCO1/SENC FAMILY MEMBER"/>
    <property type="match status" value="1"/>
</dbReference>
<protein>
    <submittedName>
        <fullName evidence="4">Protein SCO1 homolog, mitochondrial-like</fullName>
    </submittedName>
</protein>